<feature type="region of interest" description="Disordered" evidence="1">
    <location>
        <begin position="58"/>
        <end position="82"/>
    </location>
</feature>
<accession>A0A0D7B0L5</accession>
<protein>
    <submittedName>
        <fullName evidence="2">Uncharacterized protein</fullName>
    </submittedName>
</protein>
<name>A0A0D7B0L5_9AGAR</name>
<evidence type="ECO:0000313" key="3">
    <source>
        <dbReference type="Proteomes" id="UP000054007"/>
    </source>
</evidence>
<evidence type="ECO:0000256" key="1">
    <source>
        <dbReference type="SAM" id="MobiDB-lite"/>
    </source>
</evidence>
<dbReference type="Proteomes" id="UP000054007">
    <property type="component" value="Unassembled WGS sequence"/>
</dbReference>
<keyword evidence="3" id="KW-1185">Reference proteome</keyword>
<dbReference type="AlphaFoldDB" id="A0A0D7B0L5"/>
<proteinExistence type="predicted"/>
<dbReference type="EMBL" id="KN880658">
    <property type="protein sequence ID" value="KIY64032.1"/>
    <property type="molecule type" value="Genomic_DNA"/>
</dbReference>
<organism evidence="2 3">
    <name type="scientific">Cylindrobasidium torrendii FP15055 ss-10</name>
    <dbReference type="NCBI Taxonomy" id="1314674"/>
    <lineage>
        <taxon>Eukaryota</taxon>
        <taxon>Fungi</taxon>
        <taxon>Dikarya</taxon>
        <taxon>Basidiomycota</taxon>
        <taxon>Agaricomycotina</taxon>
        <taxon>Agaricomycetes</taxon>
        <taxon>Agaricomycetidae</taxon>
        <taxon>Agaricales</taxon>
        <taxon>Marasmiineae</taxon>
        <taxon>Physalacriaceae</taxon>
        <taxon>Cylindrobasidium</taxon>
    </lineage>
</organism>
<evidence type="ECO:0000313" key="2">
    <source>
        <dbReference type="EMBL" id="KIY64032.1"/>
    </source>
</evidence>
<sequence>MSALRVVGTAESSGGLLCTLIKCRSDTRATNIGTRFGVGHQNKLEIRMHEAPGLMSMSIEHDGSGGRRRTKTGQANGSKRQVALRPDYPSQATLQTRAVPRAIQYRALERAHVTSVSPSSPSVMCAARNGGMSRPLLVVVVNRETELDRYRRRLAGEIGATGGVHRISC</sequence>
<reference evidence="2 3" key="1">
    <citation type="journal article" date="2015" name="Fungal Genet. Biol.">
        <title>Evolution of novel wood decay mechanisms in Agaricales revealed by the genome sequences of Fistulina hepatica and Cylindrobasidium torrendii.</title>
        <authorList>
            <person name="Floudas D."/>
            <person name="Held B.W."/>
            <person name="Riley R."/>
            <person name="Nagy L.G."/>
            <person name="Koehler G."/>
            <person name="Ransdell A.S."/>
            <person name="Younus H."/>
            <person name="Chow J."/>
            <person name="Chiniquy J."/>
            <person name="Lipzen A."/>
            <person name="Tritt A."/>
            <person name="Sun H."/>
            <person name="Haridas S."/>
            <person name="LaButti K."/>
            <person name="Ohm R.A."/>
            <person name="Kues U."/>
            <person name="Blanchette R.A."/>
            <person name="Grigoriev I.V."/>
            <person name="Minto R.E."/>
            <person name="Hibbett D.S."/>
        </authorList>
    </citation>
    <scope>NUCLEOTIDE SEQUENCE [LARGE SCALE GENOMIC DNA]</scope>
    <source>
        <strain evidence="2 3">FP15055 ss-10</strain>
    </source>
</reference>
<gene>
    <name evidence="2" type="ORF">CYLTODRAFT_413629</name>
</gene>